<protein>
    <submittedName>
        <fullName evidence="3">Uncharacterized protein</fullName>
    </submittedName>
</protein>
<reference evidence="3" key="2">
    <citation type="submission" date="2023-11" db="UniProtKB">
        <authorList>
            <consortium name="WormBaseParasite"/>
        </authorList>
    </citation>
    <scope>IDENTIFICATION</scope>
</reference>
<keyword evidence="2" id="KW-1185">Reference proteome</keyword>
<evidence type="ECO:0000313" key="3">
    <source>
        <dbReference type="WBParaSite" id="TREG1_27720.1"/>
    </source>
</evidence>
<sequence>MRLHCLPICAFVIGLFLGSSVASNLTNQRLGGQISDFLTYINCTHRIYERTHRIKVYKDAQPLHECNPPLPLDNAPEMLTIDSLLARRHTEMTEYETNTELKTVFERMYQYLMVRL</sequence>
<dbReference type="AlphaFoldDB" id="A0AA85JLY4"/>
<feature type="chain" id="PRO_5041671647" evidence="1">
    <location>
        <begin position="23"/>
        <end position="116"/>
    </location>
</feature>
<keyword evidence="1" id="KW-0732">Signal</keyword>
<reference evidence="2" key="1">
    <citation type="submission" date="2022-06" db="EMBL/GenBank/DDBJ databases">
        <authorList>
            <person name="Berger JAMES D."/>
            <person name="Berger JAMES D."/>
        </authorList>
    </citation>
    <scope>NUCLEOTIDE SEQUENCE [LARGE SCALE GENOMIC DNA]</scope>
</reference>
<organism evidence="2 3">
    <name type="scientific">Trichobilharzia regenti</name>
    <name type="common">Nasal bird schistosome</name>
    <dbReference type="NCBI Taxonomy" id="157069"/>
    <lineage>
        <taxon>Eukaryota</taxon>
        <taxon>Metazoa</taxon>
        <taxon>Spiralia</taxon>
        <taxon>Lophotrochozoa</taxon>
        <taxon>Platyhelminthes</taxon>
        <taxon>Trematoda</taxon>
        <taxon>Digenea</taxon>
        <taxon>Strigeidida</taxon>
        <taxon>Schistosomatoidea</taxon>
        <taxon>Schistosomatidae</taxon>
        <taxon>Trichobilharzia</taxon>
    </lineage>
</organism>
<dbReference type="Proteomes" id="UP000050795">
    <property type="component" value="Unassembled WGS sequence"/>
</dbReference>
<dbReference type="WBParaSite" id="TREG1_27720.1">
    <property type="protein sequence ID" value="TREG1_27720.1"/>
    <property type="gene ID" value="TREG1_27720"/>
</dbReference>
<accession>A0AA85JLY4</accession>
<proteinExistence type="predicted"/>
<evidence type="ECO:0000313" key="2">
    <source>
        <dbReference type="Proteomes" id="UP000050795"/>
    </source>
</evidence>
<name>A0AA85JLY4_TRIRE</name>
<evidence type="ECO:0000256" key="1">
    <source>
        <dbReference type="SAM" id="SignalP"/>
    </source>
</evidence>
<feature type="signal peptide" evidence="1">
    <location>
        <begin position="1"/>
        <end position="22"/>
    </location>
</feature>